<feature type="compositionally biased region" description="Polar residues" evidence="1">
    <location>
        <begin position="218"/>
        <end position="230"/>
    </location>
</feature>
<proteinExistence type="predicted"/>
<dbReference type="Proteomes" id="UP000289738">
    <property type="component" value="Chromosome B07"/>
</dbReference>
<feature type="region of interest" description="Disordered" evidence="1">
    <location>
        <begin position="112"/>
        <end position="139"/>
    </location>
</feature>
<organism evidence="2 3">
    <name type="scientific">Arachis hypogaea</name>
    <name type="common">Peanut</name>
    <dbReference type="NCBI Taxonomy" id="3818"/>
    <lineage>
        <taxon>Eukaryota</taxon>
        <taxon>Viridiplantae</taxon>
        <taxon>Streptophyta</taxon>
        <taxon>Embryophyta</taxon>
        <taxon>Tracheophyta</taxon>
        <taxon>Spermatophyta</taxon>
        <taxon>Magnoliopsida</taxon>
        <taxon>eudicotyledons</taxon>
        <taxon>Gunneridae</taxon>
        <taxon>Pentapetalae</taxon>
        <taxon>rosids</taxon>
        <taxon>fabids</taxon>
        <taxon>Fabales</taxon>
        <taxon>Fabaceae</taxon>
        <taxon>Papilionoideae</taxon>
        <taxon>50 kb inversion clade</taxon>
        <taxon>dalbergioids sensu lato</taxon>
        <taxon>Dalbergieae</taxon>
        <taxon>Pterocarpus clade</taxon>
        <taxon>Arachis</taxon>
    </lineage>
</organism>
<feature type="compositionally biased region" description="Low complexity" evidence="1">
    <location>
        <begin position="231"/>
        <end position="243"/>
    </location>
</feature>
<gene>
    <name evidence="2" type="ORF">Ahy_B07g087328</name>
</gene>
<accession>A0A444YBS7</accession>
<comment type="caution">
    <text evidence="2">The sequence shown here is derived from an EMBL/GenBank/DDBJ whole genome shotgun (WGS) entry which is preliminary data.</text>
</comment>
<evidence type="ECO:0000313" key="3">
    <source>
        <dbReference type="Proteomes" id="UP000289738"/>
    </source>
</evidence>
<evidence type="ECO:0000313" key="2">
    <source>
        <dbReference type="EMBL" id="RYQ99382.1"/>
    </source>
</evidence>
<reference evidence="2 3" key="1">
    <citation type="submission" date="2019-01" db="EMBL/GenBank/DDBJ databases">
        <title>Sequencing of cultivated peanut Arachis hypogaea provides insights into genome evolution and oil improvement.</title>
        <authorList>
            <person name="Chen X."/>
        </authorList>
    </citation>
    <scope>NUCLEOTIDE SEQUENCE [LARGE SCALE GENOMIC DNA]</scope>
    <source>
        <strain evidence="3">cv. Fuhuasheng</strain>
        <tissue evidence="2">Leaves</tissue>
    </source>
</reference>
<feature type="region of interest" description="Disordered" evidence="1">
    <location>
        <begin position="202"/>
        <end position="243"/>
    </location>
</feature>
<dbReference type="GO" id="GO:0003677">
    <property type="term" value="F:DNA binding"/>
    <property type="evidence" value="ECO:0007669"/>
    <property type="project" value="InterPro"/>
</dbReference>
<sequence>MGDLPLLQQGFVIMVSKMRSKKTLKELLKLDLETIEAMAPNPFRFTRIDVVVSLRDPEYCKVNRAAIKATKRSYCKEDRAILKRFSKALKMHYSLGKACTKENQGKRMLNKKNAASSPSIGSILASTSHSTGSTLASTSTTKTDIPKLLEIFKAIIASLKGFDVETPLLDPEYYKVNQAAIKDRAVLEKLSKVLKLHHSLRKKRMKENQGKRMPNKKNAASSPSIGSTLASTSPSIGSTLSSTSTTKIDIPELLEIFKAIIASLKGFDVTFVMQRKLTKTDLEPNNIQLAMPEKQINEECKFLAHKDAMIVRILEARDGKGQLIGMKVGLIEPSGEVCHDQIML</sequence>
<dbReference type="EMBL" id="SDMP01000017">
    <property type="protein sequence ID" value="RYQ99382.1"/>
    <property type="molecule type" value="Genomic_DNA"/>
</dbReference>
<dbReference type="PANTHER" id="PTHR31541">
    <property type="entry name" value="B3 DOMAIN PLANT PROTEIN-RELATED"/>
    <property type="match status" value="1"/>
</dbReference>
<evidence type="ECO:0000256" key="1">
    <source>
        <dbReference type="SAM" id="MobiDB-lite"/>
    </source>
</evidence>
<name>A0A444YBS7_ARAHY</name>
<dbReference type="PANTHER" id="PTHR31541:SF25">
    <property type="entry name" value="GAMMA-GLIADIN B"/>
    <property type="match status" value="1"/>
</dbReference>
<feature type="compositionally biased region" description="Low complexity" evidence="1">
    <location>
        <begin position="126"/>
        <end position="139"/>
    </location>
</feature>
<dbReference type="InterPro" id="IPR005508">
    <property type="entry name" value="At2g31720-like"/>
</dbReference>
<dbReference type="AlphaFoldDB" id="A0A444YBS7"/>
<protein>
    <submittedName>
        <fullName evidence="2">Uncharacterized protein</fullName>
    </submittedName>
</protein>
<keyword evidence="3" id="KW-1185">Reference proteome</keyword>